<feature type="transmembrane region" description="Helical" evidence="9">
    <location>
        <begin position="88"/>
        <end position="110"/>
    </location>
</feature>
<evidence type="ECO:0000256" key="3">
    <source>
        <dbReference type="ARBA" id="ARBA00022475"/>
    </source>
</evidence>
<dbReference type="InterPro" id="IPR007387">
    <property type="entry name" value="TRAP_DctQ"/>
</dbReference>
<dbReference type="PANTHER" id="PTHR35011">
    <property type="entry name" value="2,3-DIKETO-L-GULONATE TRAP TRANSPORTER SMALL PERMEASE PROTEIN YIAM"/>
    <property type="match status" value="1"/>
</dbReference>
<dbReference type="InterPro" id="IPR055348">
    <property type="entry name" value="DctQ"/>
</dbReference>
<organism evidence="11 12">
    <name type="scientific">Ahrensia kielensis</name>
    <dbReference type="NCBI Taxonomy" id="76980"/>
    <lineage>
        <taxon>Bacteria</taxon>
        <taxon>Pseudomonadati</taxon>
        <taxon>Pseudomonadota</taxon>
        <taxon>Alphaproteobacteria</taxon>
        <taxon>Hyphomicrobiales</taxon>
        <taxon>Ahrensiaceae</taxon>
        <taxon>Ahrensia</taxon>
    </lineage>
</organism>
<dbReference type="PANTHER" id="PTHR35011:SF4">
    <property type="entry name" value="SLL1102 PROTEIN"/>
    <property type="match status" value="1"/>
</dbReference>
<feature type="transmembrane region" description="Helical" evidence="9">
    <location>
        <begin position="21"/>
        <end position="40"/>
    </location>
</feature>
<dbReference type="Pfam" id="PF04290">
    <property type="entry name" value="DctQ"/>
    <property type="match status" value="1"/>
</dbReference>
<evidence type="ECO:0000313" key="12">
    <source>
        <dbReference type="Proteomes" id="UP001477870"/>
    </source>
</evidence>
<evidence type="ECO:0000256" key="2">
    <source>
        <dbReference type="ARBA" id="ARBA00022448"/>
    </source>
</evidence>
<evidence type="ECO:0000259" key="10">
    <source>
        <dbReference type="Pfam" id="PF04290"/>
    </source>
</evidence>
<feature type="transmembrane region" description="Helical" evidence="9">
    <location>
        <begin position="130"/>
        <end position="157"/>
    </location>
</feature>
<evidence type="ECO:0000256" key="4">
    <source>
        <dbReference type="ARBA" id="ARBA00022519"/>
    </source>
</evidence>
<comment type="subcellular location">
    <subcellularLocation>
        <location evidence="1 9">Cell inner membrane</location>
        <topology evidence="1 9">Multi-pass membrane protein</topology>
    </subcellularLocation>
</comment>
<keyword evidence="12" id="KW-1185">Reference proteome</keyword>
<keyword evidence="6 9" id="KW-1133">Transmembrane helix</keyword>
<comment type="caution">
    <text evidence="11">The sequence shown here is derived from an EMBL/GenBank/DDBJ whole genome shotgun (WGS) entry which is preliminary data.</text>
</comment>
<feature type="transmembrane region" description="Helical" evidence="9">
    <location>
        <begin position="46"/>
        <end position="67"/>
    </location>
</feature>
<evidence type="ECO:0000313" key="11">
    <source>
        <dbReference type="EMBL" id="MEM5503151.1"/>
    </source>
</evidence>
<evidence type="ECO:0000256" key="5">
    <source>
        <dbReference type="ARBA" id="ARBA00022692"/>
    </source>
</evidence>
<feature type="domain" description="Tripartite ATP-independent periplasmic transporters DctQ component" evidence="10">
    <location>
        <begin position="26"/>
        <end position="157"/>
    </location>
</feature>
<keyword evidence="2 9" id="KW-0813">Transport</keyword>
<dbReference type="RefSeq" id="WP_026480948.1">
    <property type="nucleotide sequence ID" value="NZ_JBBMQO010000012.1"/>
</dbReference>
<accession>A0ABU9TBT4</accession>
<keyword evidence="5 9" id="KW-0812">Transmembrane</keyword>
<evidence type="ECO:0000256" key="8">
    <source>
        <dbReference type="ARBA" id="ARBA00038436"/>
    </source>
</evidence>
<evidence type="ECO:0000256" key="7">
    <source>
        <dbReference type="ARBA" id="ARBA00023136"/>
    </source>
</evidence>
<comment type="subunit">
    <text evidence="9">The complex comprises the extracytoplasmic solute receptor protein and the two transmembrane proteins.</text>
</comment>
<evidence type="ECO:0000256" key="6">
    <source>
        <dbReference type="ARBA" id="ARBA00022989"/>
    </source>
</evidence>
<evidence type="ECO:0000256" key="9">
    <source>
        <dbReference type="RuleBase" id="RU369079"/>
    </source>
</evidence>
<proteinExistence type="inferred from homology"/>
<reference evidence="11 12" key="1">
    <citation type="submission" date="2024-03" db="EMBL/GenBank/DDBJ databases">
        <title>Community enrichment and isolation of bacterial strains for fucoidan degradation.</title>
        <authorList>
            <person name="Sichert A."/>
        </authorList>
    </citation>
    <scope>NUCLEOTIDE SEQUENCE [LARGE SCALE GENOMIC DNA]</scope>
    <source>
        <strain evidence="11 12">AS62</strain>
    </source>
</reference>
<evidence type="ECO:0000256" key="1">
    <source>
        <dbReference type="ARBA" id="ARBA00004429"/>
    </source>
</evidence>
<keyword evidence="7 9" id="KW-0472">Membrane</keyword>
<keyword evidence="4 9" id="KW-0997">Cell inner membrane</keyword>
<comment type="function">
    <text evidence="9">Part of the tripartite ATP-independent periplasmic (TRAP) transport system.</text>
</comment>
<dbReference type="Proteomes" id="UP001477870">
    <property type="component" value="Unassembled WGS sequence"/>
</dbReference>
<protein>
    <recommendedName>
        <fullName evidence="9">TRAP transporter small permease protein</fullName>
    </recommendedName>
</protein>
<gene>
    <name evidence="11" type="ORF">WNY59_16305</name>
</gene>
<keyword evidence="3" id="KW-1003">Cell membrane</keyword>
<name>A0ABU9TBT4_9HYPH</name>
<comment type="similarity">
    <text evidence="8 9">Belongs to the TRAP transporter small permease family.</text>
</comment>
<sequence>MLYAAQLVTRVNKLLFDSVKWVIFLIAGLMLFEVISRYTFTAPTSWAPELATLLFGPFFLFGGPYLLHIGGHVAVDIVSANAKGRTKLLLTALSMLLALVFGAILLRFSLPLAVSAFEYGETSYSGWNPVIWPAKAALPFAALLLILQALAELIVLFSGKETAQ</sequence>
<dbReference type="EMBL" id="JBBMQO010000012">
    <property type="protein sequence ID" value="MEM5503151.1"/>
    <property type="molecule type" value="Genomic_DNA"/>
</dbReference>